<evidence type="ECO:0000313" key="1">
    <source>
        <dbReference type="EMBL" id="SDY27137.1"/>
    </source>
</evidence>
<name>A0A1H3IHP3_9RHOB</name>
<gene>
    <name evidence="1" type="ORF">SAMN05444486_1011078</name>
</gene>
<dbReference type="Proteomes" id="UP000199026">
    <property type="component" value="Unassembled WGS sequence"/>
</dbReference>
<reference evidence="1 2" key="1">
    <citation type="submission" date="2016-10" db="EMBL/GenBank/DDBJ databases">
        <authorList>
            <person name="de Groot N.N."/>
        </authorList>
    </citation>
    <scope>NUCLEOTIDE SEQUENCE [LARGE SCALE GENOMIC DNA]</scope>
    <source>
        <strain evidence="1 2">DSM 24677</strain>
    </source>
</reference>
<sequence length="42" mass="4684">MQIVFHAGAHNTDEDRIIKCLLKNRPDFSNLGVNVPPPEPLS</sequence>
<accession>A0A1H3IHP3</accession>
<keyword evidence="2" id="KW-1185">Reference proteome</keyword>
<evidence type="ECO:0000313" key="2">
    <source>
        <dbReference type="Proteomes" id="UP000199026"/>
    </source>
</evidence>
<organism evidence="1 2">
    <name type="scientific">Lentibacter algarum</name>
    <dbReference type="NCBI Taxonomy" id="576131"/>
    <lineage>
        <taxon>Bacteria</taxon>
        <taxon>Pseudomonadati</taxon>
        <taxon>Pseudomonadota</taxon>
        <taxon>Alphaproteobacteria</taxon>
        <taxon>Rhodobacterales</taxon>
        <taxon>Roseobacteraceae</taxon>
        <taxon>Lentibacter</taxon>
    </lineage>
</organism>
<protein>
    <submittedName>
        <fullName evidence="1">Uncharacterized protein</fullName>
    </submittedName>
</protein>
<proteinExistence type="predicted"/>
<dbReference type="EMBL" id="FNPR01000001">
    <property type="protein sequence ID" value="SDY27137.1"/>
    <property type="molecule type" value="Genomic_DNA"/>
</dbReference>
<dbReference type="AlphaFoldDB" id="A0A1H3IHP3"/>
<dbReference type="STRING" id="576131.SAMN05444486_1011078"/>